<feature type="domain" description="PX" evidence="2">
    <location>
        <begin position="25"/>
        <end position="137"/>
    </location>
</feature>
<sequence>MEEEYSSTTETTHHISKEPLEKSEEIVTVTVDSYKLEDGRMKKHAVYKIFGQDSSGTFECNRRYKEFKMLRSYFAMMWPGCYIPKLPKKKVVGNLDTDLIHKRKKLLDYFVGRVVSYGFLYKSEPFQLFIRGPADYIKGTINLKSPSFVELQEKYKETFPEVSDFETNQKIDDDIASFYTTLEDCLRRVKGFKKVCKKSVLSFYRYEDSLTRLSEGVCQITHYFFPIKEKNNVDFIKKVTNAYKILLDWARREILEIESLMDAIEKKLYLEQILGKYQARLGEHQKGLENFQSGKKSLMQRLSKKTDEQKLKHLEGHVADSEKELLALQVVIRIATGRLIHYQIPRFKEKETEKLESTIRSYSGLVVEEFNDFITHFTNLQETITPTVI</sequence>
<dbReference type="CDD" id="cd06093">
    <property type="entry name" value="PX_domain"/>
    <property type="match status" value="1"/>
</dbReference>
<evidence type="ECO:0000259" key="2">
    <source>
        <dbReference type="PROSITE" id="PS50195"/>
    </source>
</evidence>
<evidence type="ECO:0000256" key="1">
    <source>
        <dbReference type="SAM" id="MobiDB-lite"/>
    </source>
</evidence>
<comment type="caution">
    <text evidence="3">The sequence shown here is derived from an EMBL/GenBank/DDBJ whole genome shotgun (WGS) entry which is preliminary data.</text>
</comment>
<evidence type="ECO:0000313" key="3">
    <source>
        <dbReference type="EMBL" id="OMJ93187.1"/>
    </source>
</evidence>
<feature type="compositionally biased region" description="Basic and acidic residues" evidence="1">
    <location>
        <begin position="11"/>
        <end position="20"/>
    </location>
</feature>
<dbReference type="PANTHER" id="PTHR10555">
    <property type="entry name" value="SORTING NEXIN"/>
    <property type="match status" value="1"/>
</dbReference>
<dbReference type="PANTHER" id="PTHR10555:SF170">
    <property type="entry name" value="FI18122P1"/>
    <property type="match status" value="1"/>
</dbReference>
<dbReference type="Pfam" id="PF00787">
    <property type="entry name" value="PX"/>
    <property type="match status" value="1"/>
</dbReference>
<reference evidence="3 4" key="1">
    <citation type="submission" date="2016-11" db="EMBL/GenBank/DDBJ databases">
        <title>The macronuclear genome of Stentor coeruleus: a giant cell with tiny introns.</title>
        <authorList>
            <person name="Slabodnick M."/>
            <person name="Ruby J.G."/>
            <person name="Reiff S.B."/>
            <person name="Swart E.C."/>
            <person name="Gosai S."/>
            <person name="Prabakaran S."/>
            <person name="Witkowska E."/>
            <person name="Larue G.E."/>
            <person name="Fisher S."/>
            <person name="Freeman R.M."/>
            <person name="Gunawardena J."/>
            <person name="Chu W."/>
            <person name="Stover N.A."/>
            <person name="Gregory B.D."/>
            <person name="Nowacki M."/>
            <person name="Derisi J."/>
            <person name="Roy S.W."/>
            <person name="Marshall W.F."/>
            <person name="Sood P."/>
        </authorList>
    </citation>
    <scope>NUCLEOTIDE SEQUENCE [LARGE SCALE GENOMIC DNA]</scope>
    <source>
        <strain evidence="3">WM001</strain>
    </source>
</reference>
<dbReference type="OrthoDB" id="10254720at2759"/>
<dbReference type="Proteomes" id="UP000187209">
    <property type="component" value="Unassembled WGS sequence"/>
</dbReference>
<name>A0A1R2CVZ9_9CILI</name>
<organism evidence="3 4">
    <name type="scientific">Stentor coeruleus</name>
    <dbReference type="NCBI Taxonomy" id="5963"/>
    <lineage>
        <taxon>Eukaryota</taxon>
        <taxon>Sar</taxon>
        <taxon>Alveolata</taxon>
        <taxon>Ciliophora</taxon>
        <taxon>Postciliodesmatophora</taxon>
        <taxon>Heterotrichea</taxon>
        <taxon>Heterotrichida</taxon>
        <taxon>Stentoridae</taxon>
        <taxon>Stentor</taxon>
    </lineage>
</organism>
<dbReference type="Gene3D" id="3.30.1520.10">
    <property type="entry name" value="Phox-like domain"/>
    <property type="match status" value="1"/>
</dbReference>
<dbReference type="SMART" id="SM00312">
    <property type="entry name" value="PX"/>
    <property type="match status" value="1"/>
</dbReference>
<dbReference type="EMBL" id="MPUH01000047">
    <property type="protein sequence ID" value="OMJ93187.1"/>
    <property type="molecule type" value="Genomic_DNA"/>
</dbReference>
<protein>
    <recommendedName>
        <fullName evidence="2">PX domain-containing protein</fullName>
    </recommendedName>
</protein>
<dbReference type="GO" id="GO:0035091">
    <property type="term" value="F:phosphatidylinositol binding"/>
    <property type="evidence" value="ECO:0007669"/>
    <property type="project" value="InterPro"/>
</dbReference>
<dbReference type="AlphaFoldDB" id="A0A1R2CVZ9"/>
<dbReference type="InterPro" id="IPR036871">
    <property type="entry name" value="PX_dom_sf"/>
</dbReference>
<dbReference type="SUPFAM" id="SSF64268">
    <property type="entry name" value="PX domain"/>
    <property type="match status" value="1"/>
</dbReference>
<gene>
    <name evidence="3" type="ORF">SteCoe_3879</name>
</gene>
<dbReference type="GO" id="GO:0005768">
    <property type="term" value="C:endosome"/>
    <property type="evidence" value="ECO:0007669"/>
    <property type="project" value="TreeGrafter"/>
</dbReference>
<accession>A0A1R2CVZ9</accession>
<feature type="region of interest" description="Disordered" evidence="1">
    <location>
        <begin position="1"/>
        <end position="20"/>
    </location>
</feature>
<dbReference type="InterPro" id="IPR001683">
    <property type="entry name" value="PX_dom"/>
</dbReference>
<dbReference type="PROSITE" id="PS50195">
    <property type="entry name" value="PX"/>
    <property type="match status" value="1"/>
</dbReference>
<feature type="compositionally biased region" description="Low complexity" evidence="1">
    <location>
        <begin position="1"/>
        <end position="10"/>
    </location>
</feature>
<evidence type="ECO:0000313" key="4">
    <source>
        <dbReference type="Proteomes" id="UP000187209"/>
    </source>
</evidence>
<proteinExistence type="predicted"/>
<keyword evidence="4" id="KW-1185">Reference proteome</keyword>